<feature type="signal peptide" evidence="1">
    <location>
        <begin position="1"/>
        <end position="23"/>
    </location>
</feature>
<dbReference type="SUPFAM" id="SSF49464">
    <property type="entry name" value="Carboxypeptidase regulatory domain-like"/>
    <property type="match status" value="1"/>
</dbReference>
<keyword evidence="1" id="KW-0732">Signal</keyword>
<dbReference type="Gene3D" id="2.60.40.1120">
    <property type="entry name" value="Carboxypeptidase-like, regulatory domain"/>
    <property type="match status" value="2"/>
</dbReference>
<sequence>MARITFLLAAIVALLGASGCTNTGLFLTQLAGIVTDANGDPVRNAQVTAGSRTTQTNSGGAYVIDRLPEGTHVVRASITSQGVTFSGRQVVSVFRGERSKSANITVVRTDQQARMYGTVRDRFGSRIAGARVFAYAGTLSSNVSITNSNGDYDLRELMSGVTYEVSASARTYDNDNSVVLLSAGEARQFDFVLNDESNASLPAPTNLFAVAWTTPYEVTRTPETDRAYEAIKDYLKPERGRRMASGRLTPGGYHVEADLFWDPVSSTTLENLLGYGIYRATTALGASVAVDFLRDPYATFFADIDDNLREGRTYYYEITALNTSYPDTQNSESGFSNRYGVETLGELALLQPTLSPLTFRWLAAVGTTEYAVYLFDSYPGIAVTPVWSSFATSGTSMQYDGSQLQAGKRYYYLVVGSANGGESLTLSRIGDFVAN</sequence>
<evidence type="ECO:0000256" key="1">
    <source>
        <dbReference type="SAM" id="SignalP"/>
    </source>
</evidence>
<accession>A0A809S496</accession>
<evidence type="ECO:0000313" key="3">
    <source>
        <dbReference type="Proteomes" id="UP000662873"/>
    </source>
</evidence>
<dbReference type="Proteomes" id="UP000662873">
    <property type="component" value="Chromosome"/>
</dbReference>
<dbReference type="InterPro" id="IPR013784">
    <property type="entry name" value="Carb-bd-like_fold"/>
</dbReference>
<dbReference type="SUPFAM" id="SSF49452">
    <property type="entry name" value="Starch-binding domain-like"/>
    <property type="match status" value="1"/>
</dbReference>
<dbReference type="InterPro" id="IPR008969">
    <property type="entry name" value="CarboxyPept-like_regulatory"/>
</dbReference>
<gene>
    <name evidence="2" type="ORF">NPRO_10920</name>
</gene>
<organism evidence="2 3">
    <name type="scientific">Candidatus Nitrosymbiomonas proteolyticus</name>
    <dbReference type="NCBI Taxonomy" id="2608984"/>
    <lineage>
        <taxon>Bacteria</taxon>
        <taxon>Bacillati</taxon>
        <taxon>Armatimonadota</taxon>
        <taxon>Armatimonadota incertae sedis</taxon>
        <taxon>Candidatus Nitrosymbiomonas</taxon>
    </lineage>
</organism>
<dbReference type="AlphaFoldDB" id="A0A809S496"/>
<protein>
    <recommendedName>
        <fullName evidence="4">Carboxypeptidase regulatory-like domain-containing protein</fullName>
    </recommendedName>
</protein>
<dbReference type="PROSITE" id="PS51257">
    <property type="entry name" value="PROKAR_LIPOPROTEIN"/>
    <property type="match status" value="1"/>
</dbReference>
<evidence type="ECO:0000313" key="2">
    <source>
        <dbReference type="EMBL" id="BBO23497.1"/>
    </source>
</evidence>
<reference evidence="2" key="1">
    <citation type="journal article" name="DNA Res.">
        <title>The physiological potential of anammox bacteria as revealed by their core genome structure.</title>
        <authorList>
            <person name="Okubo T."/>
            <person name="Toyoda A."/>
            <person name="Fukuhara K."/>
            <person name="Uchiyama I."/>
            <person name="Harigaya Y."/>
            <person name="Kuroiwa M."/>
            <person name="Suzuki T."/>
            <person name="Murakami Y."/>
            <person name="Suwa Y."/>
            <person name="Takami H."/>
        </authorList>
    </citation>
    <scope>NUCLEOTIDE SEQUENCE</scope>
    <source>
        <strain evidence="2">317325-2</strain>
    </source>
</reference>
<evidence type="ECO:0008006" key="4">
    <source>
        <dbReference type="Google" id="ProtNLM"/>
    </source>
</evidence>
<name>A0A809S496_9BACT</name>
<dbReference type="EMBL" id="AP021858">
    <property type="protein sequence ID" value="BBO23497.1"/>
    <property type="molecule type" value="Genomic_DNA"/>
</dbReference>
<dbReference type="Pfam" id="PF13620">
    <property type="entry name" value="CarboxypepD_reg"/>
    <property type="match status" value="2"/>
</dbReference>
<dbReference type="KEGG" id="npy:NPRO_10920"/>
<feature type="chain" id="PRO_5035300876" description="Carboxypeptidase regulatory-like domain-containing protein" evidence="1">
    <location>
        <begin position="24"/>
        <end position="435"/>
    </location>
</feature>
<dbReference type="Gene3D" id="2.60.40.10">
    <property type="entry name" value="Immunoglobulins"/>
    <property type="match status" value="2"/>
</dbReference>
<proteinExistence type="predicted"/>
<dbReference type="GO" id="GO:0030246">
    <property type="term" value="F:carbohydrate binding"/>
    <property type="evidence" value="ECO:0007669"/>
    <property type="project" value="InterPro"/>
</dbReference>
<dbReference type="InterPro" id="IPR013783">
    <property type="entry name" value="Ig-like_fold"/>
</dbReference>